<evidence type="ECO:0000313" key="1">
    <source>
        <dbReference type="EMBL" id="KAA1112291.1"/>
    </source>
</evidence>
<evidence type="ECO:0000313" key="2">
    <source>
        <dbReference type="Proteomes" id="UP000325313"/>
    </source>
</evidence>
<dbReference type="AlphaFoldDB" id="A0A5B0QGJ0"/>
<accession>A0A5B0QGJ0</accession>
<proteinExistence type="predicted"/>
<comment type="caution">
    <text evidence="1">The sequence shown here is derived from an EMBL/GenBank/DDBJ whole genome shotgun (WGS) entry which is preliminary data.</text>
</comment>
<dbReference type="Proteomes" id="UP000325313">
    <property type="component" value="Unassembled WGS sequence"/>
</dbReference>
<gene>
    <name evidence="1" type="ORF">PGTUg99_009526</name>
</gene>
<name>A0A5B0QGJ0_PUCGR</name>
<protein>
    <submittedName>
        <fullName evidence="1">Uncharacterized protein</fullName>
    </submittedName>
</protein>
<reference evidence="1 2" key="1">
    <citation type="submission" date="2019-05" db="EMBL/GenBank/DDBJ databases">
        <title>Emergence of the Ug99 lineage of the wheat stem rust pathogen through somatic hybridization.</title>
        <authorList>
            <person name="Li F."/>
            <person name="Upadhyaya N.M."/>
            <person name="Sperschneider J."/>
            <person name="Matny O."/>
            <person name="Nguyen-Phuc H."/>
            <person name="Mago R."/>
            <person name="Raley C."/>
            <person name="Miller M.E."/>
            <person name="Silverstein K.A.T."/>
            <person name="Henningsen E."/>
            <person name="Hirsch C.D."/>
            <person name="Visser B."/>
            <person name="Pretorius Z.A."/>
            <person name="Steffenson B.J."/>
            <person name="Schwessinger B."/>
            <person name="Dodds P.N."/>
            <person name="Figueroa M."/>
        </authorList>
    </citation>
    <scope>NUCLEOTIDE SEQUENCE [LARGE SCALE GENOMIC DNA]</scope>
    <source>
        <strain evidence="1 2">Ug99</strain>
    </source>
</reference>
<organism evidence="1 2">
    <name type="scientific">Puccinia graminis f. sp. tritici</name>
    <dbReference type="NCBI Taxonomy" id="56615"/>
    <lineage>
        <taxon>Eukaryota</taxon>
        <taxon>Fungi</taxon>
        <taxon>Dikarya</taxon>
        <taxon>Basidiomycota</taxon>
        <taxon>Pucciniomycotina</taxon>
        <taxon>Pucciniomycetes</taxon>
        <taxon>Pucciniales</taxon>
        <taxon>Pucciniaceae</taxon>
        <taxon>Puccinia</taxon>
    </lineage>
</organism>
<sequence length="90" mass="9919">MSCLTFSLAIAQSRLSLEPHTHCSGELSDFLFVVIAIAIIHISSASRNANLKAQNFSEQRTCNLNSGAKRPLEKGGYPGVLCTRRSYQEY</sequence>
<dbReference type="EMBL" id="VDEP01000279">
    <property type="protein sequence ID" value="KAA1112291.1"/>
    <property type="molecule type" value="Genomic_DNA"/>
</dbReference>